<dbReference type="InterPro" id="IPR001387">
    <property type="entry name" value="Cro/C1-type_HTH"/>
</dbReference>
<dbReference type="PROSITE" id="PS50943">
    <property type="entry name" value="HTH_CROC1"/>
    <property type="match status" value="1"/>
</dbReference>
<dbReference type="GO" id="GO:0003677">
    <property type="term" value="F:DNA binding"/>
    <property type="evidence" value="ECO:0007669"/>
    <property type="project" value="InterPro"/>
</dbReference>
<dbReference type="RefSeq" id="WP_154345577.1">
    <property type="nucleotide sequence ID" value="NZ_WKJD01000009.1"/>
</dbReference>
<organism evidence="2 3">
    <name type="scientific">Agromyces kandeliae</name>
    <dbReference type="NCBI Taxonomy" id="2666141"/>
    <lineage>
        <taxon>Bacteria</taxon>
        <taxon>Bacillati</taxon>
        <taxon>Actinomycetota</taxon>
        <taxon>Actinomycetes</taxon>
        <taxon>Micrococcales</taxon>
        <taxon>Microbacteriaceae</taxon>
        <taxon>Agromyces</taxon>
    </lineage>
</organism>
<evidence type="ECO:0000313" key="2">
    <source>
        <dbReference type="EMBL" id="MRX43256.1"/>
    </source>
</evidence>
<comment type="caution">
    <text evidence="2">The sequence shown here is derived from an EMBL/GenBank/DDBJ whole genome shotgun (WGS) entry which is preliminary data.</text>
</comment>
<protein>
    <submittedName>
        <fullName evidence="2">Helix-turn-helix domain-containing protein</fullName>
    </submittedName>
</protein>
<gene>
    <name evidence="2" type="ORF">GJR97_05885</name>
</gene>
<dbReference type="Proteomes" id="UP000476511">
    <property type="component" value="Unassembled WGS sequence"/>
</dbReference>
<feature type="domain" description="HTH cro/C1-type" evidence="1">
    <location>
        <begin position="7"/>
        <end position="63"/>
    </location>
</feature>
<evidence type="ECO:0000259" key="1">
    <source>
        <dbReference type="PROSITE" id="PS50943"/>
    </source>
</evidence>
<dbReference type="CDD" id="cd00093">
    <property type="entry name" value="HTH_XRE"/>
    <property type="match status" value="1"/>
</dbReference>
<keyword evidence="3" id="KW-1185">Reference proteome</keyword>
<proteinExistence type="predicted"/>
<dbReference type="EMBL" id="WKJD01000009">
    <property type="protein sequence ID" value="MRX43256.1"/>
    <property type="molecule type" value="Genomic_DNA"/>
</dbReference>
<dbReference type="Pfam" id="PF01381">
    <property type="entry name" value="HTH_3"/>
    <property type="match status" value="1"/>
</dbReference>
<reference evidence="2 3" key="1">
    <citation type="submission" date="2019-11" db="EMBL/GenBank/DDBJ databases">
        <title>Agromyces kandeliae sp. nov., isolated from mangrove soil.</title>
        <authorList>
            <person name="Wang R."/>
        </authorList>
    </citation>
    <scope>NUCLEOTIDE SEQUENCE [LARGE SCALE GENOMIC DNA]</scope>
    <source>
        <strain evidence="2 3">Q22</strain>
    </source>
</reference>
<dbReference type="SUPFAM" id="SSF47413">
    <property type="entry name" value="lambda repressor-like DNA-binding domains"/>
    <property type="match status" value="1"/>
</dbReference>
<dbReference type="SMART" id="SM00530">
    <property type="entry name" value="HTH_XRE"/>
    <property type="match status" value="1"/>
</dbReference>
<dbReference type="AlphaFoldDB" id="A0A6L5QZJ6"/>
<name>A0A6L5QZJ6_9MICO</name>
<evidence type="ECO:0000313" key="3">
    <source>
        <dbReference type="Proteomes" id="UP000476511"/>
    </source>
</evidence>
<sequence>MDAATIVKRIRALSGISRKELAELADLSPSSVGRIERGEMDPTWGTLSRILSATGYRISGDTIVSAGDPSAVAAARPWIDAVLTALESTSRTLTPGLVGSATDLAVAAIRDSGKSWSDVWSSTLQNLMFPLNPLSAVTSEWWGRWQRAGWLDDQADIEDLVTLAISAGNAAKISRRNSVQRSVGAPEGWQALARRLGEANVDYAVSGLVAAREDRPVADANMPVFYVDDPIGIANRFALAPAPPGHGVLLVEASNGELDDVETEDGIRFVSRAQAILDAFAGSGREPDKAENELRKLLATA</sequence>
<accession>A0A6L5QZJ6</accession>
<dbReference type="Gene3D" id="1.10.260.40">
    <property type="entry name" value="lambda repressor-like DNA-binding domains"/>
    <property type="match status" value="1"/>
</dbReference>
<dbReference type="InterPro" id="IPR010982">
    <property type="entry name" value="Lambda_DNA-bd_dom_sf"/>
</dbReference>